<name>A0ABS2R0Q8_9BACI</name>
<keyword evidence="3" id="KW-0645">Protease</keyword>
<comment type="caution">
    <text evidence="3">The sequence shown here is derived from an EMBL/GenBank/DDBJ whole genome shotgun (WGS) entry which is preliminary data.</text>
</comment>
<feature type="transmembrane region" description="Helical" evidence="1">
    <location>
        <begin position="91"/>
        <end position="109"/>
    </location>
</feature>
<dbReference type="Pfam" id="PF02517">
    <property type="entry name" value="Rce1-like"/>
    <property type="match status" value="1"/>
</dbReference>
<dbReference type="EMBL" id="JAFBFC010000013">
    <property type="protein sequence ID" value="MBM7705068.1"/>
    <property type="molecule type" value="Genomic_DNA"/>
</dbReference>
<dbReference type="InterPro" id="IPR003675">
    <property type="entry name" value="Rce1/LyrA-like_dom"/>
</dbReference>
<feature type="transmembrane region" description="Helical" evidence="1">
    <location>
        <begin position="244"/>
        <end position="264"/>
    </location>
</feature>
<evidence type="ECO:0000256" key="1">
    <source>
        <dbReference type="SAM" id="Phobius"/>
    </source>
</evidence>
<feature type="transmembrane region" description="Helical" evidence="1">
    <location>
        <begin position="169"/>
        <end position="188"/>
    </location>
</feature>
<keyword evidence="1" id="KW-0472">Membrane</keyword>
<feature type="transmembrane region" description="Helical" evidence="1">
    <location>
        <begin position="12"/>
        <end position="29"/>
    </location>
</feature>
<keyword evidence="4" id="KW-1185">Reference proteome</keyword>
<protein>
    <submittedName>
        <fullName evidence="3">Membrane protease YdiL (CAAX protease family)</fullName>
    </submittedName>
</protein>
<sequence length="265" mass="30098">MEGVYIQDFRINGLLISLASLLFLGIILLSYRLFMLGMLPIVFLFFIYILTPIYRSTVSLFIFFLVGTLLFQMVTGYYAEWDISKKMKIMLNRSSLLLIIGGLWLSILLSKQHVFLFTTLPDWKKRIVFPFHSIKLSSFLFFGLVGSATIFIPLLFLDGSSFTKSFVTYGIFFSIINAFLEEFLWRGIMLSSLKSNVSTFFAVFTTSTGFGLLHISIGIPLVMSLLFSLGGLFYAVVVLKTNSIYPAIAFHLIINLGMVFNGWIF</sequence>
<feature type="transmembrane region" description="Helical" evidence="1">
    <location>
        <begin position="36"/>
        <end position="54"/>
    </location>
</feature>
<evidence type="ECO:0000259" key="2">
    <source>
        <dbReference type="Pfam" id="PF02517"/>
    </source>
</evidence>
<reference evidence="3 4" key="1">
    <citation type="submission" date="2021-01" db="EMBL/GenBank/DDBJ databases">
        <title>Genomic Encyclopedia of Type Strains, Phase IV (KMG-IV): sequencing the most valuable type-strain genomes for metagenomic binning, comparative biology and taxonomic classification.</title>
        <authorList>
            <person name="Goeker M."/>
        </authorList>
    </citation>
    <scope>NUCLEOTIDE SEQUENCE [LARGE SCALE GENOMIC DNA]</scope>
    <source>
        <strain evidence="3 4">DSM 104297</strain>
    </source>
</reference>
<proteinExistence type="predicted"/>
<feature type="transmembrane region" description="Helical" evidence="1">
    <location>
        <begin position="208"/>
        <end position="237"/>
    </location>
</feature>
<dbReference type="GO" id="GO:0008233">
    <property type="term" value="F:peptidase activity"/>
    <property type="evidence" value="ECO:0007669"/>
    <property type="project" value="UniProtKB-KW"/>
</dbReference>
<evidence type="ECO:0000313" key="4">
    <source>
        <dbReference type="Proteomes" id="UP000809829"/>
    </source>
</evidence>
<accession>A0ABS2R0Q8</accession>
<keyword evidence="1" id="KW-1133">Transmembrane helix</keyword>
<keyword evidence="3" id="KW-0378">Hydrolase</keyword>
<feature type="transmembrane region" description="Helical" evidence="1">
    <location>
        <begin position="129"/>
        <end position="157"/>
    </location>
</feature>
<organism evidence="3 4">
    <name type="scientific">Priestia iocasae</name>
    <dbReference type="NCBI Taxonomy" id="2291674"/>
    <lineage>
        <taxon>Bacteria</taxon>
        <taxon>Bacillati</taxon>
        <taxon>Bacillota</taxon>
        <taxon>Bacilli</taxon>
        <taxon>Bacillales</taxon>
        <taxon>Bacillaceae</taxon>
        <taxon>Priestia</taxon>
    </lineage>
</organism>
<evidence type="ECO:0000313" key="3">
    <source>
        <dbReference type="EMBL" id="MBM7705068.1"/>
    </source>
</evidence>
<dbReference type="GO" id="GO:0006508">
    <property type="term" value="P:proteolysis"/>
    <property type="evidence" value="ECO:0007669"/>
    <property type="project" value="UniProtKB-KW"/>
</dbReference>
<feature type="domain" description="CAAX prenyl protease 2/Lysostaphin resistance protein A-like" evidence="2">
    <location>
        <begin position="166"/>
        <end position="256"/>
    </location>
</feature>
<keyword evidence="1" id="KW-0812">Transmembrane</keyword>
<feature type="transmembrane region" description="Helical" evidence="1">
    <location>
        <begin position="60"/>
        <end position="79"/>
    </location>
</feature>
<gene>
    <name evidence="3" type="ORF">JOC83_003977</name>
</gene>
<dbReference type="Proteomes" id="UP000809829">
    <property type="component" value="Unassembled WGS sequence"/>
</dbReference>